<dbReference type="SUPFAM" id="SSF52374">
    <property type="entry name" value="Nucleotidylyl transferase"/>
    <property type="match status" value="1"/>
</dbReference>
<evidence type="ECO:0000256" key="12">
    <source>
        <dbReference type="RuleBase" id="RU363038"/>
    </source>
</evidence>
<comment type="similarity">
    <text evidence="2 12">Belongs to the class-I aminoacyl-tRNA synthetase family.</text>
</comment>
<dbReference type="InterPro" id="IPR035684">
    <property type="entry name" value="ArgRS_core"/>
</dbReference>
<dbReference type="InterPro" id="IPR001412">
    <property type="entry name" value="aa-tRNA-synth_I_CS"/>
</dbReference>
<comment type="catalytic activity">
    <reaction evidence="10">
        <text>tRNA(Arg) + L-arginine + ATP = L-arginyl-tRNA(Arg) + AMP + diphosphate</text>
        <dbReference type="Rhea" id="RHEA:20301"/>
        <dbReference type="Rhea" id="RHEA-COMP:9658"/>
        <dbReference type="Rhea" id="RHEA-COMP:9673"/>
        <dbReference type="ChEBI" id="CHEBI:30616"/>
        <dbReference type="ChEBI" id="CHEBI:32682"/>
        <dbReference type="ChEBI" id="CHEBI:33019"/>
        <dbReference type="ChEBI" id="CHEBI:78442"/>
        <dbReference type="ChEBI" id="CHEBI:78513"/>
        <dbReference type="ChEBI" id="CHEBI:456215"/>
        <dbReference type="EC" id="6.1.1.19"/>
    </reaction>
</comment>
<dbReference type="CDD" id="cd00671">
    <property type="entry name" value="ArgRS_core"/>
    <property type="match status" value="1"/>
</dbReference>
<feature type="domain" description="DALR anticodon binding" evidence="13">
    <location>
        <begin position="405"/>
        <end position="519"/>
    </location>
</feature>
<dbReference type="NCBIfam" id="TIGR00456">
    <property type="entry name" value="argS"/>
    <property type="match status" value="1"/>
</dbReference>
<dbReference type="AlphaFoldDB" id="A0A9D6YV44"/>
<feature type="domain" description="Arginyl tRNA synthetase N-terminal" evidence="14">
    <location>
        <begin position="3"/>
        <end position="88"/>
    </location>
</feature>
<keyword evidence="4" id="KW-0963">Cytoplasm</keyword>
<dbReference type="GO" id="GO:0006420">
    <property type="term" value="P:arginyl-tRNA aminoacylation"/>
    <property type="evidence" value="ECO:0007669"/>
    <property type="project" value="UniProtKB-UniRule"/>
</dbReference>
<evidence type="ECO:0000256" key="10">
    <source>
        <dbReference type="ARBA" id="ARBA00049339"/>
    </source>
</evidence>
<dbReference type="PROSITE" id="PS00178">
    <property type="entry name" value="AA_TRNA_LIGASE_I"/>
    <property type="match status" value="1"/>
</dbReference>
<dbReference type="InterPro" id="IPR009080">
    <property type="entry name" value="tRNAsynth_Ia_anticodon-bd"/>
</dbReference>
<dbReference type="PANTHER" id="PTHR11956:SF5">
    <property type="entry name" value="ARGININE--TRNA LIGASE, CYTOPLASMIC"/>
    <property type="match status" value="1"/>
</dbReference>
<dbReference type="InterPro" id="IPR001278">
    <property type="entry name" value="Arg-tRNA-ligase"/>
</dbReference>
<dbReference type="PANTHER" id="PTHR11956">
    <property type="entry name" value="ARGINYL-TRNA SYNTHETASE"/>
    <property type="match status" value="1"/>
</dbReference>
<dbReference type="PRINTS" id="PR01038">
    <property type="entry name" value="TRNASYNTHARG"/>
</dbReference>
<keyword evidence="7 12" id="KW-0067">ATP-binding</keyword>
<dbReference type="GO" id="GO:0004814">
    <property type="term" value="F:arginine-tRNA ligase activity"/>
    <property type="evidence" value="ECO:0007669"/>
    <property type="project" value="UniProtKB-UniRule"/>
</dbReference>
<dbReference type="SMART" id="SM00836">
    <property type="entry name" value="DALR_1"/>
    <property type="match status" value="1"/>
</dbReference>
<evidence type="ECO:0000313" key="16">
    <source>
        <dbReference type="Proteomes" id="UP000808761"/>
    </source>
</evidence>
<evidence type="ECO:0000256" key="6">
    <source>
        <dbReference type="ARBA" id="ARBA00022741"/>
    </source>
</evidence>
<evidence type="ECO:0000256" key="8">
    <source>
        <dbReference type="ARBA" id="ARBA00022917"/>
    </source>
</evidence>
<dbReference type="Gene3D" id="1.10.730.10">
    <property type="entry name" value="Isoleucyl-tRNA Synthetase, Domain 1"/>
    <property type="match status" value="1"/>
</dbReference>
<keyword evidence="8 12" id="KW-0648">Protein biosynthesis</keyword>
<proteinExistence type="inferred from homology"/>
<organism evidence="15 16">
    <name type="scientific">Candidatus Saganbacteria bacterium</name>
    <dbReference type="NCBI Taxonomy" id="2575572"/>
    <lineage>
        <taxon>Bacteria</taxon>
        <taxon>Bacillati</taxon>
        <taxon>Saganbacteria</taxon>
    </lineage>
</organism>
<dbReference type="InterPro" id="IPR014729">
    <property type="entry name" value="Rossmann-like_a/b/a_fold"/>
</dbReference>
<dbReference type="Pfam" id="PF03485">
    <property type="entry name" value="Arg_tRNA_synt_N"/>
    <property type="match status" value="1"/>
</dbReference>
<evidence type="ECO:0000256" key="1">
    <source>
        <dbReference type="ARBA" id="ARBA00004496"/>
    </source>
</evidence>
<evidence type="ECO:0000256" key="9">
    <source>
        <dbReference type="ARBA" id="ARBA00023146"/>
    </source>
</evidence>
<sequence>LRSKIESAVKSALERLEFPCELDFKIDIPPRKELGDYASNVAILAARRLSRNPIEIARQISGKIQENDEEKILEKITVAPPGFINFTIREEILQRVLLEITGKNEDWGKLPKNKGQRVLLEFVSANPTGPLHVGHGRWAVVGDVIGRLLKAVGYNVETEFYVNNVGNQVEKLAASVMAVREGRPVPEGGYGGAYVREIEGENRDEMLAYVLRGQKEILAKLGVHFDRFFCESELHEKNKIGLAVERLRENRKTFEENGALWFKSQELGDDKNRVLIREDGQPTYFAADIAYHLDKFSRGYDRLINIWGTDHHGYVNRLKAAVKALGQSSDALEIIIGQLVTLYRGNEPVRMSKRTGEMVTLAEVMDEIGADATRFFFAATNVNSHMDFDLELAKKQSNENPVYYVQYAHARICSIIKKSQITNHKSQNEEVDLSDLNHAAERDLMLKLASFPDVVEIAAELRQPHRITEYGRELATAFHHFYEKCRVIGNPARLVLAEATRIVLRNVLELLGVTAPETM</sequence>
<keyword evidence="6 12" id="KW-0547">Nucleotide-binding</keyword>
<evidence type="ECO:0000256" key="3">
    <source>
        <dbReference type="ARBA" id="ARBA00012837"/>
    </source>
</evidence>
<dbReference type="EC" id="6.1.1.19" evidence="3 11"/>
<dbReference type="GO" id="GO:0005737">
    <property type="term" value="C:cytoplasm"/>
    <property type="evidence" value="ECO:0007669"/>
    <property type="project" value="UniProtKB-SubCell"/>
</dbReference>
<dbReference type="SMART" id="SM01016">
    <property type="entry name" value="Arg_tRNA_synt_N"/>
    <property type="match status" value="1"/>
</dbReference>
<dbReference type="HAMAP" id="MF_00123">
    <property type="entry name" value="Arg_tRNA_synth"/>
    <property type="match status" value="1"/>
</dbReference>
<dbReference type="SUPFAM" id="SSF55190">
    <property type="entry name" value="Arginyl-tRNA synthetase (ArgRS), N-terminal 'additional' domain"/>
    <property type="match status" value="1"/>
</dbReference>
<evidence type="ECO:0000256" key="2">
    <source>
        <dbReference type="ARBA" id="ARBA00005594"/>
    </source>
</evidence>
<comment type="subcellular location">
    <subcellularLocation>
        <location evidence="1">Cytoplasm</location>
    </subcellularLocation>
</comment>
<dbReference type="Pfam" id="PF05746">
    <property type="entry name" value="DALR_1"/>
    <property type="match status" value="1"/>
</dbReference>
<feature type="non-terminal residue" evidence="15">
    <location>
        <position position="1"/>
    </location>
</feature>
<evidence type="ECO:0000256" key="4">
    <source>
        <dbReference type="ARBA" id="ARBA00022490"/>
    </source>
</evidence>
<protein>
    <recommendedName>
        <fullName evidence="3 11">Arginine--tRNA ligase</fullName>
        <ecNumber evidence="3 11">6.1.1.19</ecNumber>
    </recommendedName>
</protein>
<gene>
    <name evidence="15" type="ORF">HZB08_01400</name>
</gene>
<dbReference type="InterPro" id="IPR036695">
    <property type="entry name" value="Arg-tRNA-synth_N_sf"/>
</dbReference>
<dbReference type="EMBL" id="JACRKR010000071">
    <property type="protein sequence ID" value="MBI5078664.1"/>
    <property type="molecule type" value="Genomic_DNA"/>
</dbReference>
<comment type="caution">
    <text evidence="15">The sequence shown here is derived from an EMBL/GenBank/DDBJ whole genome shotgun (WGS) entry which is preliminary data.</text>
</comment>
<dbReference type="Pfam" id="PF00750">
    <property type="entry name" value="tRNA-synt_1d"/>
    <property type="match status" value="2"/>
</dbReference>
<evidence type="ECO:0000259" key="14">
    <source>
        <dbReference type="SMART" id="SM01016"/>
    </source>
</evidence>
<dbReference type="SUPFAM" id="SSF47323">
    <property type="entry name" value="Anticodon-binding domain of a subclass of class I aminoacyl-tRNA synthetases"/>
    <property type="match status" value="1"/>
</dbReference>
<accession>A0A9D6YV44</accession>
<name>A0A9D6YV44_UNCSA</name>
<evidence type="ECO:0000256" key="7">
    <source>
        <dbReference type="ARBA" id="ARBA00022840"/>
    </source>
</evidence>
<dbReference type="Gene3D" id="3.30.1360.70">
    <property type="entry name" value="Arginyl tRNA synthetase N-terminal domain"/>
    <property type="match status" value="1"/>
</dbReference>
<dbReference type="GO" id="GO:0005524">
    <property type="term" value="F:ATP binding"/>
    <property type="evidence" value="ECO:0007669"/>
    <property type="project" value="UniProtKB-KW"/>
</dbReference>
<keyword evidence="9 12" id="KW-0030">Aminoacyl-tRNA synthetase</keyword>
<keyword evidence="5 12" id="KW-0436">Ligase</keyword>
<dbReference type="Gene3D" id="3.40.50.620">
    <property type="entry name" value="HUPs"/>
    <property type="match status" value="1"/>
</dbReference>
<dbReference type="Proteomes" id="UP000808761">
    <property type="component" value="Unassembled WGS sequence"/>
</dbReference>
<dbReference type="InterPro" id="IPR008909">
    <property type="entry name" value="DALR_anticod-bd"/>
</dbReference>
<evidence type="ECO:0000313" key="15">
    <source>
        <dbReference type="EMBL" id="MBI5078664.1"/>
    </source>
</evidence>
<evidence type="ECO:0000256" key="11">
    <source>
        <dbReference type="NCBIfam" id="TIGR00456"/>
    </source>
</evidence>
<reference evidence="15" key="1">
    <citation type="submission" date="2020-07" db="EMBL/GenBank/DDBJ databases">
        <title>Huge and variable diversity of episymbiotic CPR bacteria and DPANN archaea in groundwater ecosystems.</title>
        <authorList>
            <person name="He C.Y."/>
            <person name="Keren R."/>
            <person name="Whittaker M."/>
            <person name="Farag I.F."/>
            <person name="Doudna J."/>
            <person name="Cate J.H.D."/>
            <person name="Banfield J.F."/>
        </authorList>
    </citation>
    <scope>NUCLEOTIDE SEQUENCE</scope>
    <source>
        <strain evidence="15">NC_groundwater_1860_Pr3_B-0.1um_51_7</strain>
    </source>
</reference>
<dbReference type="InterPro" id="IPR005148">
    <property type="entry name" value="Arg-tRNA-synth_N"/>
</dbReference>
<evidence type="ECO:0000259" key="13">
    <source>
        <dbReference type="SMART" id="SM00836"/>
    </source>
</evidence>
<evidence type="ECO:0000256" key="5">
    <source>
        <dbReference type="ARBA" id="ARBA00022598"/>
    </source>
</evidence>
<dbReference type="FunFam" id="1.10.730.10:FF:000008">
    <property type="entry name" value="Arginine--tRNA ligase"/>
    <property type="match status" value="1"/>
</dbReference>